<feature type="compositionally biased region" description="Basic and acidic residues" evidence="3">
    <location>
        <begin position="1"/>
        <end position="10"/>
    </location>
</feature>
<reference evidence="4" key="2">
    <citation type="submission" date="2024-10" db="UniProtKB">
        <authorList>
            <consortium name="EnsemblProtists"/>
        </authorList>
    </citation>
    <scope>IDENTIFICATION</scope>
</reference>
<feature type="region of interest" description="Disordered" evidence="3">
    <location>
        <begin position="1"/>
        <end position="60"/>
    </location>
</feature>
<protein>
    <recommendedName>
        <fullName evidence="6">Negatively light-regulated protein</fullName>
    </recommendedName>
</protein>
<evidence type="ECO:0000256" key="1">
    <source>
        <dbReference type="ARBA" id="ARBA00010520"/>
    </source>
</evidence>
<dbReference type="InterPro" id="IPR006760">
    <property type="entry name" value="Endosulphine"/>
</dbReference>
<keyword evidence="5" id="KW-1185">Reference proteome</keyword>
<evidence type="ECO:0000256" key="3">
    <source>
        <dbReference type="SAM" id="MobiDB-lite"/>
    </source>
</evidence>
<sequence>MEDQQVDKLKSKYGGLPTQKGMLERRLKGGDKKHFDSADWAQDKASPPAERRPVEAASCP</sequence>
<dbReference type="PaxDb" id="2903-EOD40406"/>
<evidence type="ECO:0008006" key="6">
    <source>
        <dbReference type="Google" id="ProtNLM"/>
    </source>
</evidence>
<dbReference type="AlphaFoldDB" id="A0A0D3KXC1"/>
<evidence type="ECO:0000313" key="5">
    <source>
        <dbReference type="Proteomes" id="UP000013827"/>
    </source>
</evidence>
<dbReference type="KEGG" id="ehx:EMIHUDRAFT_222891"/>
<dbReference type="RefSeq" id="XP_005792835.1">
    <property type="nucleotide sequence ID" value="XM_005792778.1"/>
</dbReference>
<evidence type="ECO:0000256" key="2">
    <source>
        <dbReference type="RuleBase" id="RU363120"/>
    </source>
</evidence>
<dbReference type="GeneID" id="17285677"/>
<proteinExistence type="inferred from homology"/>
<feature type="compositionally biased region" description="Basic and acidic residues" evidence="3">
    <location>
        <begin position="22"/>
        <end position="37"/>
    </location>
</feature>
<dbReference type="Proteomes" id="UP000013827">
    <property type="component" value="Unassembled WGS sequence"/>
</dbReference>
<organism evidence="4 5">
    <name type="scientific">Emiliania huxleyi (strain CCMP1516)</name>
    <dbReference type="NCBI Taxonomy" id="280463"/>
    <lineage>
        <taxon>Eukaryota</taxon>
        <taxon>Haptista</taxon>
        <taxon>Haptophyta</taxon>
        <taxon>Prymnesiophyceae</taxon>
        <taxon>Isochrysidales</taxon>
        <taxon>Noelaerhabdaceae</taxon>
        <taxon>Emiliania</taxon>
    </lineage>
</organism>
<dbReference type="EnsemblProtists" id="EOD40406">
    <property type="protein sequence ID" value="EOD40406"/>
    <property type="gene ID" value="EMIHUDRAFT_222891"/>
</dbReference>
<name>A0A0D3KXC1_EMIH1</name>
<accession>A0A0D3KXC1</accession>
<evidence type="ECO:0000313" key="4">
    <source>
        <dbReference type="EnsemblProtists" id="EOD40406"/>
    </source>
</evidence>
<dbReference type="Pfam" id="PF04667">
    <property type="entry name" value="Endosulfine"/>
    <property type="match status" value="1"/>
</dbReference>
<dbReference type="HOGENOM" id="CLU_2946480_0_0_1"/>
<comment type="similarity">
    <text evidence="1 2">Belongs to the endosulfine family.</text>
</comment>
<reference evidence="5" key="1">
    <citation type="journal article" date="2013" name="Nature">
        <title>Pan genome of the phytoplankton Emiliania underpins its global distribution.</title>
        <authorList>
            <person name="Read B.A."/>
            <person name="Kegel J."/>
            <person name="Klute M.J."/>
            <person name="Kuo A."/>
            <person name="Lefebvre S.C."/>
            <person name="Maumus F."/>
            <person name="Mayer C."/>
            <person name="Miller J."/>
            <person name="Monier A."/>
            <person name="Salamov A."/>
            <person name="Young J."/>
            <person name="Aguilar M."/>
            <person name="Claverie J.M."/>
            <person name="Frickenhaus S."/>
            <person name="Gonzalez K."/>
            <person name="Herman E.K."/>
            <person name="Lin Y.C."/>
            <person name="Napier J."/>
            <person name="Ogata H."/>
            <person name="Sarno A.F."/>
            <person name="Shmutz J."/>
            <person name="Schroeder D."/>
            <person name="de Vargas C."/>
            <person name="Verret F."/>
            <person name="von Dassow P."/>
            <person name="Valentin K."/>
            <person name="Van de Peer Y."/>
            <person name="Wheeler G."/>
            <person name="Dacks J.B."/>
            <person name="Delwiche C.F."/>
            <person name="Dyhrman S.T."/>
            <person name="Glockner G."/>
            <person name="John U."/>
            <person name="Richards T."/>
            <person name="Worden A.Z."/>
            <person name="Zhang X."/>
            <person name="Grigoriev I.V."/>
            <person name="Allen A.E."/>
            <person name="Bidle K."/>
            <person name="Borodovsky M."/>
            <person name="Bowler C."/>
            <person name="Brownlee C."/>
            <person name="Cock J.M."/>
            <person name="Elias M."/>
            <person name="Gladyshev V.N."/>
            <person name="Groth M."/>
            <person name="Guda C."/>
            <person name="Hadaegh A."/>
            <person name="Iglesias-Rodriguez M.D."/>
            <person name="Jenkins J."/>
            <person name="Jones B.M."/>
            <person name="Lawson T."/>
            <person name="Leese F."/>
            <person name="Lindquist E."/>
            <person name="Lobanov A."/>
            <person name="Lomsadze A."/>
            <person name="Malik S.B."/>
            <person name="Marsh M.E."/>
            <person name="Mackinder L."/>
            <person name="Mock T."/>
            <person name="Mueller-Roeber B."/>
            <person name="Pagarete A."/>
            <person name="Parker M."/>
            <person name="Probert I."/>
            <person name="Quesneville H."/>
            <person name="Raines C."/>
            <person name="Rensing S.A."/>
            <person name="Riano-Pachon D.M."/>
            <person name="Richier S."/>
            <person name="Rokitta S."/>
            <person name="Shiraiwa Y."/>
            <person name="Soanes D.M."/>
            <person name="van der Giezen M."/>
            <person name="Wahlund T.M."/>
            <person name="Williams B."/>
            <person name="Wilson W."/>
            <person name="Wolfe G."/>
            <person name="Wurch L.L."/>
        </authorList>
    </citation>
    <scope>NUCLEOTIDE SEQUENCE</scope>
</reference>